<organism evidence="8 9">
    <name type="scientific">Acrobeloides nanus</name>
    <dbReference type="NCBI Taxonomy" id="290746"/>
    <lineage>
        <taxon>Eukaryota</taxon>
        <taxon>Metazoa</taxon>
        <taxon>Ecdysozoa</taxon>
        <taxon>Nematoda</taxon>
        <taxon>Chromadorea</taxon>
        <taxon>Rhabditida</taxon>
        <taxon>Tylenchina</taxon>
        <taxon>Cephalobomorpha</taxon>
        <taxon>Cephaloboidea</taxon>
        <taxon>Cephalobidae</taxon>
        <taxon>Acrobeloides</taxon>
    </lineage>
</organism>
<dbReference type="WBParaSite" id="ACRNAN_scaffold27509.g20956.t1">
    <property type="protein sequence ID" value="ACRNAN_scaffold27509.g20956.t1"/>
    <property type="gene ID" value="ACRNAN_scaffold27509.g20956"/>
</dbReference>
<feature type="region of interest" description="Disordered" evidence="6">
    <location>
        <begin position="118"/>
        <end position="140"/>
    </location>
</feature>
<dbReference type="PANTHER" id="PTHR16171">
    <property type="entry name" value="DNA REPAIR PROTEIN COMPLEMENTING XP-G CELLS-RELATED"/>
    <property type="match status" value="1"/>
</dbReference>
<evidence type="ECO:0000313" key="8">
    <source>
        <dbReference type="Proteomes" id="UP000887540"/>
    </source>
</evidence>
<dbReference type="GO" id="GO:0006289">
    <property type="term" value="P:nucleotide-excision repair"/>
    <property type="evidence" value="ECO:0007669"/>
    <property type="project" value="InterPro"/>
</dbReference>
<dbReference type="PRINTS" id="PR00066">
    <property type="entry name" value="XRODRMPGMNTG"/>
</dbReference>
<keyword evidence="3" id="KW-0540">Nuclease</keyword>
<evidence type="ECO:0000259" key="7">
    <source>
        <dbReference type="SMART" id="SM00485"/>
    </source>
</evidence>
<dbReference type="InterPro" id="IPR006085">
    <property type="entry name" value="XPG_DNA_repair_N"/>
</dbReference>
<feature type="domain" description="XPG N-terminal" evidence="7">
    <location>
        <begin position="1"/>
        <end position="98"/>
    </location>
</feature>
<keyword evidence="3" id="KW-0255">Endonuclease</keyword>
<keyword evidence="8" id="KW-1185">Reference proteome</keyword>
<feature type="coiled-coil region" evidence="5">
    <location>
        <begin position="90"/>
        <end position="117"/>
    </location>
</feature>
<dbReference type="GO" id="GO:0004520">
    <property type="term" value="F:DNA endonuclease activity"/>
    <property type="evidence" value="ECO:0007669"/>
    <property type="project" value="TreeGrafter"/>
</dbReference>
<dbReference type="SUPFAM" id="SSF88723">
    <property type="entry name" value="PIN domain-like"/>
    <property type="match status" value="1"/>
</dbReference>
<dbReference type="InterPro" id="IPR001044">
    <property type="entry name" value="XPG/Rad2_eukaryotes"/>
</dbReference>
<proteinExistence type="inferred from homology"/>
<dbReference type="InterPro" id="IPR029060">
    <property type="entry name" value="PIN-like_dom_sf"/>
</dbReference>
<dbReference type="AlphaFoldDB" id="A0A914DHY3"/>
<evidence type="ECO:0000256" key="5">
    <source>
        <dbReference type="SAM" id="Coils"/>
    </source>
</evidence>
<accession>A0A914DHY3</accession>
<dbReference type="GO" id="GO:0003697">
    <property type="term" value="F:single-stranded DNA binding"/>
    <property type="evidence" value="ECO:0007669"/>
    <property type="project" value="InterPro"/>
</dbReference>
<dbReference type="SMART" id="SM00485">
    <property type="entry name" value="XPGN"/>
    <property type="match status" value="1"/>
</dbReference>
<sequence length="157" mass="18091">MGIYGLWPLLEPTATPITLESLEGKRLAVDISLWLHQALQGYSAHNLSSRNPHLALLLHRISKLLYYKIRPVFVFDGERIPVFKHQLLRERRIKRDVDELTSQKKILEEVIKDLNDSGSRDSFSFSPVKKMRRSNDGDDLFALPSTPKLEVDKKLVD</sequence>
<dbReference type="CDD" id="cd09868">
    <property type="entry name" value="PIN_XPG_RAD2"/>
    <property type="match status" value="1"/>
</dbReference>
<dbReference type="Pfam" id="PF00752">
    <property type="entry name" value="XPG_N"/>
    <property type="match status" value="1"/>
</dbReference>
<dbReference type="PRINTS" id="PR00853">
    <property type="entry name" value="XPGRADSUPER"/>
</dbReference>
<evidence type="ECO:0000256" key="3">
    <source>
        <dbReference type="ARBA" id="ARBA00022759"/>
    </source>
</evidence>
<dbReference type="PANTHER" id="PTHR16171:SF7">
    <property type="entry name" value="DNA REPAIR PROTEIN RAD2"/>
    <property type="match status" value="1"/>
</dbReference>
<evidence type="ECO:0000256" key="2">
    <source>
        <dbReference type="ARBA" id="ARBA00005283"/>
    </source>
</evidence>
<dbReference type="Proteomes" id="UP000887540">
    <property type="component" value="Unplaced"/>
</dbReference>
<dbReference type="Gene3D" id="3.40.50.1010">
    <property type="entry name" value="5'-nuclease"/>
    <property type="match status" value="1"/>
</dbReference>
<evidence type="ECO:0000256" key="1">
    <source>
        <dbReference type="ARBA" id="ARBA00004123"/>
    </source>
</evidence>
<protein>
    <submittedName>
        <fullName evidence="9">XPG N-terminal domain-containing protein</fullName>
    </submittedName>
</protein>
<keyword evidence="5" id="KW-0175">Coiled coil</keyword>
<evidence type="ECO:0000256" key="6">
    <source>
        <dbReference type="SAM" id="MobiDB-lite"/>
    </source>
</evidence>
<keyword evidence="3" id="KW-0378">Hydrolase</keyword>
<comment type="subcellular location">
    <subcellularLocation>
        <location evidence="1">Nucleus</location>
    </subcellularLocation>
</comment>
<name>A0A914DHY3_9BILA</name>
<evidence type="ECO:0000313" key="9">
    <source>
        <dbReference type="WBParaSite" id="ACRNAN_scaffold27509.g20956.t1"/>
    </source>
</evidence>
<comment type="similarity">
    <text evidence="2">Belongs to the XPG/RAD2 endonuclease family. XPG subfamily.</text>
</comment>
<keyword evidence="4" id="KW-0539">Nucleus</keyword>
<dbReference type="InterPro" id="IPR006084">
    <property type="entry name" value="XPG/Rad2"/>
</dbReference>
<dbReference type="GO" id="GO:0005634">
    <property type="term" value="C:nucleus"/>
    <property type="evidence" value="ECO:0007669"/>
    <property type="project" value="UniProtKB-SubCell"/>
</dbReference>
<reference evidence="9" key="1">
    <citation type="submission" date="2022-11" db="UniProtKB">
        <authorList>
            <consortium name="WormBaseParasite"/>
        </authorList>
    </citation>
    <scope>IDENTIFICATION</scope>
</reference>
<evidence type="ECO:0000256" key="4">
    <source>
        <dbReference type="ARBA" id="ARBA00023242"/>
    </source>
</evidence>